<evidence type="ECO:0000313" key="1">
    <source>
        <dbReference type="EMBL" id="PMD12178.1"/>
    </source>
</evidence>
<gene>
    <name evidence="1" type="ORF">NA56DRAFT_741746</name>
</gene>
<accession>A0A2J6PDQ7</accession>
<sequence>MSSPSSPLVEFPLFTSLPSELRLKNYKQAHHPVRMHKVLAFLIPHLEFRLQDTGLLRLEEEPNNGKEIPHLKFRLQHNGNGTSNAHANTMELALSAACTESRTVFLEQNRYSLLAEQKKGRIRFGKEDIIYISNFGTLRLNLRVQRSNLSSCIRPTISRLALNIDIYGSYSIDGLSFLTYPQEALNIELPLLFQGITLLGLVWRPSTASPSTVSLLADDFLKAASGKLDKFREWMKTKDCWAATGAPQLQLLAYM</sequence>
<protein>
    <submittedName>
        <fullName evidence="1">Uncharacterized protein</fullName>
    </submittedName>
</protein>
<reference evidence="1 2" key="1">
    <citation type="submission" date="2016-05" db="EMBL/GenBank/DDBJ databases">
        <title>A degradative enzymes factory behind the ericoid mycorrhizal symbiosis.</title>
        <authorList>
            <consortium name="DOE Joint Genome Institute"/>
            <person name="Martino E."/>
            <person name="Morin E."/>
            <person name="Grelet G."/>
            <person name="Kuo A."/>
            <person name="Kohler A."/>
            <person name="Daghino S."/>
            <person name="Barry K."/>
            <person name="Choi C."/>
            <person name="Cichocki N."/>
            <person name="Clum A."/>
            <person name="Copeland A."/>
            <person name="Hainaut M."/>
            <person name="Haridas S."/>
            <person name="Labutti K."/>
            <person name="Lindquist E."/>
            <person name="Lipzen A."/>
            <person name="Khouja H.-R."/>
            <person name="Murat C."/>
            <person name="Ohm R."/>
            <person name="Olson A."/>
            <person name="Spatafora J."/>
            <person name="Veneault-Fourrey C."/>
            <person name="Henrissat B."/>
            <person name="Grigoriev I."/>
            <person name="Martin F."/>
            <person name="Perotto S."/>
        </authorList>
    </citation>
    <scope>NUCLEOTIDE SEQUENCE [LARGE SCALE GENOMIC DNA]</scope>
    <source>
        <strain evidence="1 2">UAMH 7357</strain>
    </source>
</reference>
<dbReference type="EMBL" id="KZ613562">
    <property type="protein sequence ID" value="PMD12178.1"/>
    <property type="molecule type" value="Genomic_DNA"/>
</dbReference>
<keyword evidence="2" id="KW-1185">Reference proteome</keyword>
<dbReference type="Proteomes" id="UP000235672">
    <property type="component" value="Unassembled WGS sequence"/>
</dbReference>
<evidence type="ECO:0000313" key="2">
    <source>
        <dbReference type="Proteomes" id="UP000235672"/>
    </source>
</evidence>
<organism evidence="1 2">
    <name type="scientific">Hyaloscypha hepaticicola</name>
    <dbReference type="NCBI Taxonomy" id="2082293"/>
    <lineage>
        <taxon>Eukaryota</taxon>
        <taxon>Fungi</taxon>
        <taxon>Dikarya</taxon>
        <taxon>Ascomycota</taxon>
        <taxon>Pezizomycotina</taxon>
        <taxon>Leotiomycetes</taxon>
        <taxon>Helotiales</taxon>
        <taxon>Hyaloscyphaceae</taxon>
        <taxon>Hyaloscypha</taxon>
    </lineage>
</organism>
<dbReference type="AlphaFoldDB" id="A0A2J6PDQ7"/>
<name>A0A2J6PDQ7_9HELO</name>
<proteinExistence type="predicted"/>